<proteinExistence type="predicted"/>
<organism evidence="3 4">
    <name type="scientific">Acinetobacter puyangensis</name>
    <dbReference type="NCBI Taxonomy" id="1096779"/>
    <lineage>
        <taxon>Bacteria</taxon>
        <taxon>Pseudomonadati</taxon>
        <taxon>Pseudomonadota</taxon>
        <taxon>Gammaproteobacteria</taxon>
        <taxon>Moraxellales</taxon>
        <taxon>Moraxellaceae</taxon>
        <taxon>Acinetobacter</taxon>
    </lineage>
</organism>
<evidence type="ECO:0000256" key="1">
    <source>
        <dbReference type="SAM" id="SignalP"/>
    </source>
</evidence>
<feature type="chain" id="PRO_5013145229" description="DUF6160 domain-containing protein" evidence="1">
    <location>
        <begin position="32"/>
        <end position="815"/>
    </location>
</feature>
<dbReference type="Proteomes" id="UP000219042">
    <property type="component" value="Unassembled WGS sequence"/>
</dbReference>
<gene>
    <name evidence="3" type="ORF">SAMN05421731_101635</name>
</gene>
<dbReference type="Pfam" id="PF19657">
    <property type="entry name" value="DUF6160"/>
    <property type="match status" value="1"/>
</dbReference>
<accession>A0A240E5Q9</accession>
<sequence length="815" mass="86932">MKNRNDKKNKLDLRLNPLVLSVLLIAQNSYAMQALDDHDLSAANAQEGVYIETTYNALALDNLYWEDQAGSANGEKALRISAENIKVGKNKPTDVLGTSYQIQMGSNADKAGLDLKLSSNHSLIEIENFKICDTASTVTCSPEIGSLGIQSTEAVTVHFKTEDGLFNSTSPVELELGLKNINIYLGQENFSVANTLNQLVLRNFNFNFKGRGTMEIDAIKGLYIATGADGYVDFNRVNDTGIFTTAQLGTYSEAGQPTNAGLNLEFMLKKDVADASPYLMDSYNAPANATGLIRVGASGRMVNGYLQLRGTDANDSGLTAPSGYATDNTNILGFADNNNSNPSVIGSTGIGFRMRGEFTNQNDAGSGGDLTQNSVRPVGSKTSLEIGGAGLNTYGFEFTNLTALRSDLSNRAYFDSGNVYINLTDTKTLLMPYNYVFQTSRFGGASDHLTNDVDYQQNIHTGTGANPYALVAAIRGAEFQAISRQGRFTNSAGVVASDRIDDSSNNEWGLALPFYNLNANMAIYGSTTDANTIHYYTTNGIKTAVGVAGAAQRLGFSLAMSTEGIDKDASNNAIGDKTTSILVIDGGNNPRTDTPTDYYMGLRNVDMLLNGTGSIGVENGSLNIALPNVLIVMAGEVAAGYLPGAAYKTCPVNAVRCAAPTDNFAKKDDVLFGLKLRLGGDMSFSLIPNSEIQKIAGINVGSRLNIVGEVALNEASKNTIQISDPADGSILGLDNLTGKIGFNNAIVIDRYSALDNRGVVGFHAELHFNPEGNQAGVFRAKDINFYPEMGAGQRLGEIALTGGTLNSRFNIVPRN</sequence>
<keyword evidence="4" id="KW-1185">Reference proteome</keyword>
<evidence type="ECO:0000259" key="2">
    <source>
        <dbReference type="Pfam" id="PF19657"/>
    </source>
</evidence>
<reference evidence="4" key="1">
    <citation type="submission" date="2016-09" db="EMBL/GenBank/DDBJ databases">
        <authorList>
            <person name="Varghese N."/>
            <person name="Submissions S."/>
        </authorList>
    </citation>
    <scope>NUCLEOTIDE SEQUENCE [LARGE SCALE GENOMIC DNA]</scope>
    <source>
        <strain evidence="4">ANC 4466</strain>
    </source>
</reference>
<name>A0A240E5Q9_9GAMM</name>
<dbReference type="AlphaFoldDB" id="A0A240E5Q9"/>
<dbReference type="EMBL" id="OANT01000001">
    <property type="protein sequence ID" value="SNX43593.1"/>
    <property type="molecule type" value="Genomic_DNA"/>
</dbReference>
<dbReference type="OrthoDB" id="6704624at2"/>
<feature type="domain" description="DUF6160" evidence="2">
    <location>
        <begin position="17"/>
        <end position="90"/>
    </location>
</feature>
<dbReference type="InterPro" id="IPR046158">
    <property type="entry name" value="DUF6160"/>
</dbReference>
<evidence type="ECO:0000313" key="4">
    <source>
        <dbReference type="Proteomes" id="UP000219042"/>
    </source>
</evidence>
<evidence type="ECO:0000313" key="3">
    <source>
        <dbReference type="EMBL" id="SNX43593.1"/>
    </source>
</evidence>
<keyword evidence="1" id="KW-0732">Signal</keyword>
<dbReference type="RefSeq" id="WP_097077867.1">
    <property type="nucleotide sequence ID" value="NZ_BAABHT010000020.1"/>
</dbReference>
<feature type="signal peptide" evidence="1">
    <location>
        <begin position="1"/>
        <end position="31"/>
    </location>
</feature>
<protein>
    <recommendedName>
        <fullName evidence="2">DUF6160 domain-containing protein</fullName>
    </recommendedName>
</protein>